<organism evidence="1 2">
    <name type="scientific">Leucogyrophana mollusca</name>
    <dbReference type="NCBI Taxonomy" id="85980"/>
    <lineage>
        <taxon>Eukaryota</taxon>
        <taxon>Fungi</taxon>
        <taxon>Dikarya</taxon>
        <taxon>Basidiomycota</taxon>
        <taxon>Agaricomycotina</taxon>
        <taxon>Agaricomycetes</taxon>
        <taxon>Agaricomycetidae</taxon>
        <taxon>Boletales</taxon>
        <taxon>Boletales incertae sedis</taxon>
        <taxon>Leucogyrophana</taxon>
    </lineage>
</organism>
<comment type="caution">
    <text evidence="1">The sequence shown here is derived from an EMBL/GenBank/DDBJ whole genome shotgun (WGS) entry which is preliminary data.</text>
</comment>
<reference evidence="1" key="1">
    <citation type="journal article" date="2021" name="New Phytol.">
        <title>Evolutionary innovations through gain and loss of genes in the ectomycorrhizal Boletales.</title>
        <authorList>
            <person name="Wu G."/>
            <person name="Miyauchi S."/>
            <person name="Morin E."/>
            <person name="Kuo A."/>
            <person name="Drula E."/>
            <person name="Varga T."/>
            <person name="Kohler A."/>
            <person name="Feng B."/>
            <person name="Cao Y."/>
            <person name="Lipzen A."/>
            <person name="Daum C."/>
            <person name="Hundley H."/>
            <person name="Pangilinan J."/>
            <person name="Johnson J."/>
            <person name="Barry K."/>
            <person name="LaButti K."/>
            <person name="Ng V."/>
            <person name="Ahrendt S."/>
            <person name="Min B."/>
            <person name="Choi I.G."/>
            <person name="Park H."/>
            <person name="Plett J.M."/>
            <person name="Magnuson J."/>
            <person name="Spatafora J.W."/>
            <person name="Nagy L.G."/>
            <person name="Henrissat B."/>
            <person name="Grigoriev I.V."/>
            <person name="Yang Z.L."/>
            <person name="Xu J."/>
            <person name="Martin F.M."/>
        </authorList>
    </citation>
    <scope>NUCLEOTIDE SEQUENCE</scope>
    <source>
        <strain evidence="1">KUC20120723A-06</strain>
    </source>
</reference>
<proteinExistence type="predicted"/>
<dbReference type="Proteomes" id="UP000790709">
    <property type="component" value="Unassembled WGS sequence"/>
</dbReference>
<accession>A0ACB8AVI2</accession>
<dbReference type="EMBL" id="MU267090">
    <property type="protein sequence ID" value="KAH7917380.1"/>
    <property type="molecule type" value="Genomic_DNA"/>
</dbReference>
<evidence type="ECO:0000313" key="2">
    <source>
        <dbReference type="Proteomes" id="UP000790709"/>
    </source>
</evidence>
<name>A0ACB8AVI2_9AGAM</name>
<protein>
    <submittedName>
        <fullName evidence="1">WD40 repeat-like protein</fullName>
    </submittedName>
</protein>
<keyword evidence="2" id="KW-1185">Reference proteome</keyword>
<sequence>MSTLTSPVESSAARRAPRGPTKVFKGHADEVWSVAYFPDGQHIASGSHDKTVIIWDIESGRQDGQPLQHDSDVVWIAISPDGRRIASGTEEGGLVIWDALTRKVVHEIKGSRVQRLAYSPDGRWIATAPVSNEKVVQLWDADTGRPGREPLKCGGNVFSVVFSPDGSRIAAGLGDGYFQVIEISTGECVVGPIKGHTRGIVSSVVYSPDGRLLITASRDQSIRVWDSKTGIEVGKPMLGHDNYVNCISITADGRRIASAGEDATVRVWDLETRLQVGHSFHVDHWVNSVEFSPDNRYIISDNGKNNVYLWDTESPAIQGSSPPPTASNENPPVRARARSASSSILDLPAVPKPVVLHQDDSSHHESERSRGSSFDSMLDPPVVERGDRRLNKKRPHSPESMHRRLVRFHRAFLRGVLSFVSL</sequence>
<evidence type="ECO:0000313" key="1">
    <source>
        <dbReference type="EMBL" id="KAH7917380.1"/>
    </source>
</evidence>
<gene>
    <name evidence="1" type="ORF">BV22DRAFT_937848</name>
</gene>